<dbReference type="GO" id="GO:0016491">
    <property type="term" value="F:oxidoreductase activity"/>
    <property type="evidence" value="ECO:0007669"/>
    <property type="project" value="InterPro"/>
</dbReference>
<dbReference type="PROSITE" id="PS51384">
    <property type="entry name" value="FAD_FR"/>
    <property type="match status" value="1"/>
</dbReference>
<feature type="region of interest" description="Disordered" evidence="1">
    <location>
        <begin position="117"/>
        <end position="139"/>
    </location>
</feature>
<dbReference type="InterPro" id="IPR017927">
    <property type="entry name" value="FAD-bd_FR_type"/>
</dbReference>
<dbReference type="PANTHER" id="PTHR30157:SF0">
    <property type="entry name" value="NADPH-DEPENDENT FERRIC-CHELATE REDUCTASE"/>
    <property type="match status" value="1"/>
</dbReference>
<evidence type="ECO:0000313" key="3">
    <source>
        <dbReference type="EMBL" id="PYC88212.1"/>
    </source>
</evidence>
<sequence length="303" mass="32145">MGSGGTVPGPAEDPGLVSGQFRFFDAHVLRARRLGPTLTRITFGGEQLAGLASGGRDQSFSLFLPHPGQQAPLLPDRTGAGWYGAWRALPEEERAVLRSYTVRDRRRGPDEVDVDFALHGIDPDGPAASAGQSGPASRWAAGAAPGDRVVLLGPAVADNRSVGFRPPADTDWVLLAADETALPALGGILDWLPAGTAVRAWIEVPHPHDILDLPSRAEVAITWLVREPGAAGSPLAGAVRTADLPAGTPYVWLAGESATVRGLRRHLVGERGVDRRRVEFSGYWRRGASEEQLRAEKLASSSS</sequence>
<dbReference type="Gene3D" id="3.40.50.80">
    <property type="entry name" value="Nucleotide-binding domain of ferredoxin-NADP reductase (FNR) module"/>
    <property type="match status" value="1"/>
</dbReference>
<dbReference type="RefSeq" id="WP_110664562.1">
    <property type="nucleotide sequence ID" value="NZ_PYBW01000005.1"/>
</dbReference>
<dbReference type="CDD" id="cd06193">
    <property type="entry name" value="siderophore_interacting"/>
    <property type="match status" value="1"/>
</dbReference>
<name>A0A2V4NQS2_9ACTN</name>
<dbReference type="Pfam" id="PF04954">
    <property type="entry name" value="SIP"/>
    <property type="match status" value="1"/>
</dbReference>
<comment type="caution">
    <text evidence="3">The sequence shown here is derived from an EMBL/GenBank/DDBJ whole genome shotgun (WGS) entry which is preliminary data.</text>
</comment>
<gene>
    <name evidence="3" type="ORF">C7C46_00745</name>
</gene>
<feature type="domain" description="FAD-binding FR-type" evidence="2">
    <location>
        <begin position="21"/>
        <end position="167"/>
    </location>
</feature>
<proteinExistence type="predicted"/>
<dbReference type="PANTHER" id="PTHR30157">
    <property type="entry name" value="FERRIC REDUCTASE, NADPH-DEPENDENT"/>
    <property type="match status" value="1"/>
</dbReference>
<dbReference type="Pfam" id="PF08021">
    <property type="entry name" value="FAD_binding_9"/>
    <property type="match status" value="1"/>
</dbReference>
<protein>
    <submittedName>
        <fullName evidence="3">NADPH-dependent ferric siderophore reductase</fullName>
    </submittedName>
</protein>
<evidence type="ECO:0000313" key="4">
    <source>
        <dbReference type="Proteomes" id="UP000248039"/>
    </source>
</evidence>
<feature type="compositionally biased region" description="Low complexity" evidence="1">
    <location>
        <begin position="123"/>
        <end position="137"/>
    </location>
</feature>
<dbReference type="AlphaFoldDB" id="A0A2V4NQS2"/>
<dbReference type="EMBL" id="PYBW01000005">
    <property type="protein sequence ID" value="PYC88212.1"/>
    <property type="molecule type" value="Genomic_DNA"/>
</dbReference>
<dbReference type="InterPro" id="IPR039261">
    <property type="entry name" value="FNR_nucleotide-bd"/>
</dbReference>
<reference evidence="3 4" key="1">
    <citation type="submission" date="2018-03" db="EMBL/GenBank/DDBJ databases">
        <title>Bioinformatic expansion and discovery of thiopeptide antibiotics.</title>
        <authorList>
            <person name="Schwalen C.J."/>
            <person name="Hudson G.A."/>
            <person name="Mitchell D.A."/>
        </authorList>
    </citation>
    <scope>NUCLEOTIDE SEQUENCE [LARGE SCALE GENOMIC DNA]</scope>
    <source>
        <strain evidence="3 4">ATCC 21389</strain>
    </source>
</reference>
<dbReference type="InterPro" id="IPR039374">
    <property type="entry name" value="SIP_fam"/>
</dbReference>
<accession>A0A2V4NQS2</accession>
<dbReference type="OrthoDB" id="3291337at2"/>
<dbReference type="SUPFAM" id="SSF63380">
    <property type="entry name" value="Riboflavin synthase domain-like"/>
    <property type="match status" value="1"/>
</dbReference>
<keyword evidence="4" id="KW-1185">Reference proteome</keyword>
<dbReference type="Gene3D" id="2.40.30.10">
    <property type="entry name" value="Translation factors"/>
    <property type="match status" value="1"/>
</dbReference>
<evidence type="ECO:0000256" key="1">
    <source>
        <dbReference type="SAM" id="MobiDB-lite"/>
    </source>
</evidence>
<dbReference type="InterPro" id="IPR017938">
    <property type="entry name" value="Riboflavin_synthase-like_b-brl"/>
</dbReference>
<dbReference type="Proteomes" id="UP000248039">
    <property type="component" value="Unassembled WGS sequence"/>
</dbReference>
<dbReference type="InterPro" id="IPR007037">
    <property type="entry name" value="SIP_rossman_dom"/>
</dbReference>
<organism evidence="3 4">
    <name type="scientific">Streptomyces tateyamensis</name>
    <dbReference type="NCBI Taxonomy" id="565073"/>
    <lineage>
        <taxon>Bacteria</taxon>
        <taxon>Bacillati</taxon>
        <taxon>Actinomycetota</taxon>
        <taxon>Actinomycetes</taxon>
        <taxon>Kitasatosporales</taxon>
        <taxon>Streptomycetaceae</taxon>
        <taxon>Streptomyces</taxon>
    </lineage>
</organism>
<dbReference type="InterPro" id="IPR013113">
    <property type="entry name" value="SIP_FAD-bd"/>
</dbReference>
<evidence type="ECO:0000259" key="2">
    <source>
        <dbReference type="PROSITE" id="PS51384"/>
    </source>
</evidence>